<protein>
    <submittedName>
        <fullName evidence="1">Uncharacterized protein</fullName>
    </submittedName>
</protein>
<dbReference type="EMBL" id="CP006694">
    <property type="protein sequence ID" value="EKT86713.1"/>
    <property type="molecule type" value="Genomic_DNA"/>
</dbReference>
<reference evidence="1 2" key="1">
    <citation type="journal article" date="2012" name="Gene">
        <title>Sequence of Leptospira santarosai serovar Shermani genome and prediction of virulence-associated genes.</title>
        <authorList>
            <person name="Chou L.F."/>
            <person name="Chen Y.T."/>
            <person name="Lu C.W."/>
            <person name="Ko Y.C."/>
            <person name="Tang C.Y."/>
            <person name="Pan M.J."/>
            <person name="Tian Y.C."/>
            <person name="Chiu C.H."/>
            <person name="Hung C.C."/>
            <person name="Yang C.W."/>
        </authorList>
    </citation>
    <scope>NUCLEOTIDE SEQUENCE [LARGE SCALE GENOMIC DNA]</scope>
    <source>
        <strain evidence="1">LT 821</strain>
    </source>
</reference>
<dbReference type="Proteomes" id="UP000035800">
    <property type="component" value="Chromosome I"/>
</dbReference>
<gene>
    <name evidence="1" type="ORF">LSS_10668</name>
</gene>
<evidence type="ECO:0000313" key="1">
    <source>
        <dbReference type="EMBL" id="EKT86713.1"/>
    </source>
</evidence>
<accession>K8XZ36</accession>
<name>K8XZ36_9LEPT</name>
<evidence type="ECO:0000313" key="2">
    <source>
        <dbReference type="Proteomes" id="UP000035800"/>
    </source>
</evidence>
<dbReference type="KEGG" id="lst:LSS_10668"/>
<reference evidence="1 2" key="2">
    <citation type="journal article" date="2014" name="Emerg. Microbes Infect.">
        <title>Potential impact on kidney infection: a whole-genome analysis of Leptospira santarosai serovar Shermani.</title>
        <authorList>
            <person name="Chou L.F."/>
            <person name="Chen T.W."/>
            <person name="Ko Y.C."/>
            <person name="Pan M.J."/>
            <person name="Tian Y.C."/>
            <person name="Chiu C.H."/>
            <person name="Tang P."/>
            <person name="Hung C.C."/>
            <person name="Yang C.W."/>
        </authorList>
    </citation>
    <scope>NUCLEOTIDE SEQUENCE</scope>
    <source>
        <strain evidence="1 2">LT 821</strain>
    </source>
</reference>
<dbReference type="STRING" id="758847.LSS_10668"/>
<sequence>MEGNQILKKPSDFLTEIKSIHVGEVVFIGKNDFRSSF</sequence>
<dbReference type="AlphaFoldDB" id="K8XZ36"/>
<proteinExistence type="predicted"/>
<organism evidence="1 2">
    <name type="scientific">Leptospira santarosai serovar Shermani str. LT 821</name>
    <dbReference type="NCBI Taxonomy" id="758847"/>
    <lineage>
        <taxon>Bacteria</taxon>
        <taxon>Pseudomonadati</taxon>
        <taxon>Spirochaetota</taxon>
        <taxon>Spirochaetia</taxon>
        <taxon>Leptospirales</taxon>
        <taxon>Leptospiraceae</taxon>
        <taxon>Leptospira</taxon>
    </lineage>
</organism>
<dbReference type="PATRIC" id="fig|758847.3.peg.2241"/>